<evidence type="ECO:0000313" key="3">
    <source>
        <dbReference type="EMBL" id="THU98217.1"/>
    </source>
</evidence>
<evidence type="ECO:0000259" key="2">
    <source>
        <dbReference type="Pfam" id="PF12937"/>
    </source>
</evidence>
<dbReference type="InterPro" id="IPR032675">
    <property type="entry name" value="LRR_dom_sf"/>
</dbReference>
<sequence>MQRLKEIETQIRINDAQLEVVRKKEADLIRLQHQIQQMVSDATAERIELEGERDELEAQKLPINWVPSEILVEIFMFICCYHRDRIPDNFPAIRLSHVSRKWREIALSVSQLWSHIWFPCTGWSQERIMVYMDRSGTTPLDVVFGRGGAALCSTRSRRVGRVLSILEPAYHRCRSIVFECESLDPAYCLTETLNNVSPATFPLLTSLDMAVTGEPFSYASFPFAERDEPQDLPPSSIPPSLVSNLSLERVPLLSLPVHFFVSLKTLEVSYSGVFPNRDASVYASHLLTRLSYTQYLEELTLSNIWIAFDIVAISDQTFVRRSTASSPGVLKIPTLPRLRHLTWSFPPSKQIPQFLSLLSLPNLEKLDLWIDSFRNNASALSFDSQHIFDAARLHYPRLRELSLQCMHPDTLGSALRTIIFPELTKLEIINVERRTQKQAQGEIDIDLPIFPRFETILHEPRLLRLTHLVLSHFSISLDWGPETLGYIPALESLSLEGCNNVGVLMFALTQRVPPIRSIATNTSHSKHRRHMRFCPRLQILSILDCDIDFKGLKEMIEARNKSGFEDIILDSKELPKKATQNALAGRVIKPLPGKGSRLQKPNPWVLDDEESASLAVRMAEMTLDVEPTCISHVRIISCKQISLQKADSLCEFGVDVVWSG</sequence>
<dbReference type="Gene3D" id="1.20.1280.50">
    <property type="match status" value="1"/>
</dbReference>
<accession>A0A4S8M7C1</accession>
<feature type="domain" description="F-box" evidence="2">
    <location>
        <begin position="67"/>
        <end position="117"/>
    </location>
</feature>
<gene>
    <name evidence="3" type="ORF">K435DRAFT_777598</name>
</gene>
<keyword evidence="1" id="KW-0175">Coiled coil</keyword>
<dbReference type="Gene3D" id="3.80.10.10">
    <property type="entry name" value="Ribonuclease Inhibitor"/>
    <property type="match status" value="1"/>
</dbReference>
<dbReference type="GO" id="GO:0019005">
    <property type="term" value="C:SCF ubiquitin ligase complex"/>
    <property type="evidence" value="ECO:0007669"/>
    <property type="project" value="TreeGrafter"/>
</dbReference>
<evidence type="ECO:0000313" key="4">
    <source>
        <dbReference type="Proteomes" id="UP000297245"/>
    </source>
</evidence>
<dbReference type="Proteomes" id="UP000297245">
    <property type="component" value="Unassembled WGS sequence"/>
</dbReference>
<organism evidence="3 4">
    <name type="scientific">Dendrothele bispora (strain CBS 962.96)</name>
    <dbReference type="NCBI Taxonomy" id="1314807"/>
    <lineage>
        <taxon>Eukaryota</taxon>
        <taxon>Fungi</taxon>
        <taxon>Dikarya</taxon>
        <taxon>Basidiomycota</taxon>
        <taxon>Agaricomycotina</taxon>
        <taxon>Agaricomycetes</taxon>
        <taxon>Agaricomycetidae</taxon>
        <taxon>Agaricales</taxon>
        <taxon>Agaricales incertae sedis</taxon>
        <taxon>Dendrothele</taxon>
    </lineage>
</organism>
<dbReference type="GO" id="GO:0031146">
    <property type="term" value="P:SCF-dependent proteasomal ubiquitin-dependent protein catabolic process"/>
    <property type="evidence" value="ECO:0007669"/>
    <property type="project" value="TreeGrafter"/>
</dbReference>
<dbReference type="Pfam" id="PF12937">
    <property type="entry name" value="F-box-like"/>
    <property type="match status" value="1"/>
</dbReference>
<dbReference type="AlphaFoldDB" id="A0A4S8M7C1"/>
<reference evidence="3 4" key="1">
    <citation type="journal article" date="2019" name="Nat. Ecol. Evol.">
        <title>Megaphylogeny resolves global patterns of mushroom evolution.</title>
        <authorList>
            <person name="Varga T."/>
            <person name="Krizsan K."/>
            <person name="Foldi C."/>
            <person name="Dima B."/>
            <person name="Sanchez-Garcia M."/>
            <person name="Sanchez-Ramirez S."/>
            <person name="Szollosi G.J."/>
            <person name="Szarkandi J.G."/>
            <person name="Papp V."/>
            <person name="Albert L."/>
            <person name="Andreopoulos W."/>
            <person name="Angelini C."/>
            <person name="Antonin V."/>
            <person name="Barry K.W."/>
            <person name="Bougher N.L."/>
            <person name="Buchanan P."/>
            <person name="Buyck B."/>
            <person name="Bense V."/>
            <person name="Catcheside P."/>
            <person name="Chovatia M."/>
            <person name="Cooper J."/>
            <person name="Damon W."/>
            <person name="Desjardin D."/>
            <person name="Finy P."/>
            <person name="Geml J."/>
            <person name="Haridas S."/>
            <person name="Hughes K."/>
            <person name="Justo A."/>
            <person name="Karasinski D."/>
            <person name="Kautmanova I."/>
            <person name="Kiss B."/>
            <person name="Kocsube S."/>
            <person name="Kotiranta H."/>
            <person name="LaButti K.M."/>
            <person name="Lechner B.E."/>
            <person name="Liimatainen K."/>
            <person name="Lipzen A."/>
            <person name="Lukacs Z."/>
            <person name="Mihaltcheva S."/>
            <person name="Morgado L.N."/>
            <person name="Niskanen T."/>
            <person name="Noordeloos M.E."/>
            <person name="Ohm R.A."/>
            <person name="Ortiz-Santana B."/>
            <person name="Ovrebo C."/>
            <person name="Racz N."/>
            <person name="Riley R."/>
            <person name="Savchenko A."/>
            <person name="Shiryaev A."/>
            <person name="Soop K."/>
            <person name="Spirin V."/>
            <person name="Szebenyi C."/>
            <person name="Tomsovsky M."/>
            <person name="Tulloss R.E."/>
            <person name="Uehling J."/>
            <person name="Grigoriev I.V."/>
            <person name="Vagvolgyi C."/>
            <person name="Papp T."/>
            <person name="Martin F.M."/>
            <person name="Miettinen O."/>
            <person name="Hibbett D.S."/>
            <person name="Nagy L.G."/>
        </authorList>
    </citation>
    <scope>NUCLEOTIDE SEQUENCE [LARGE SCALE GENOMIC DNA]</scope>
    <source>
        <strain evidence="3 4">CBS 962.96</strain>
    </source>
</reference>
<dbReference type="PANTHER" id="PTHR13318">
    <property type="entry name" value="PARTNER OF PAIRED, ISOFORM B-RELATED"/>
    <property type="match status" value="1"/>
</dbReference>
<dbReference type="SUPFAM" id="SSF52047">
    <property type="entry name" value="RNI-like"/>
    <property type="match status" value="1"/>
</dbReference>
<dbReference type="PANTHER" id="PTHR13318:SF190">
    <property type="entry name" value="PARTNER OF PAIRED, ISOFORM B"/>
    <property type="match status" value="1"/>
</dbReference>
<protein>
    <recommendedName>
        <fullName evidence="2">F-box domain-containing protein</fullName>
    </recommendedName>
</protein>
<keyword evidence="4" id="KW-1185">Reference proteome</keyword>
<evidence type="ECO:0000256" key="1">
    <source>
        <dbReference type="SAM" id="Coils"/>
    </source>
</evidence>
<dbReference type="InterPro" id="IPR001810">
    <property type="entry name" value="F-box_dom"/>
</dbReference>
<name>A0A4S8M7C1_DENBC</name>
<dbReference type="OrthoDB" id="3027018at2759"/>
<feature type="coiled-coil region" evidence="1">
    <location>
        <begin position="21"/>
        <end position="59"/>
    </location>
</feature>
<dbReference type="EMBL" id="ML179140">
    <property type="protein sequence ID" value="THU98217.1"/>
    <property type="molecule type" value="Genomic_DNA"/>
</dbReference>
<proteinExistence type="predicted"/>